<dbReference type="AlphaFoldDB" id="A0A2G9T4L7"/>
<evidence type="ECO:0000256" key="2">
    <source>
        <dbReference type="PROSITE-ProRule" id="PRU00984"/>
    </source>
</evidence>
<dbReference type="Pfam" id="PF06920">
    <property type="entry name" value="DHR-2_Lobe_A"/>
    <property type="match status" value="1"/>
</dbReference>
<feature type="domain" description="DOCKER" evidence="3">
    <location>
        <begin position="1"/>
        <end position="106"/>
    </location>
</feature>
<feature type="non-terminal residue" evidence="4">
    <location>
        <position position="106"/>
    </location>
</feature>
<dbReference type="PANTHER" id="PTHR23317:SF76">
    <property type="entry name" value="LD20667P"/>
    <property type="match status" value="1"/>
</dbReference>
<keyword evidence="1" id="KW-0344">Guanine-nucleotide releasing factor</keyword>
<evidence type="ECO:0000256" key="1">
    <source>
        <dbReference type="ARBA" id="ARBA00022658"/>
    </source>
</evidence>
<dbReference type="InterPro" id="IPR046769">
    <property type="entry name" value="DOCKER_Lobe_A"/>
</dbReference>
<dbReference type="Gene3D" id="1.25.40.410">
    <property type="match status" value="1"/>
</dbReference>
<dbReference type="Proteomes" id="UP000230423">
    <property type="component" value="Unassembled WGS sequence"/>
</dbReference>
<name>A0A2G9T4L7_TELCI</name>
<dbReference type="InterPro" id="IPR026791">
    <property type="entry name" value="DOCK"/>
</dbReference>
<dbReference type="EMBL" id="KZ423994">
    <property type="protein sequence ID" value="PIO52891.1"/>
    <property type="molecule type" value="Genomic_DNA"/>
</dbReference>
<comment type="similarity">
    <text evidence="2">Belongs to the DOCK family.</text>
</comment>
<evidence type="ECO:0000313" key="5">
    <source>
        <dbReference type="Proteomes" id="UP000230423"/>
    </source>
</evidence>
<protein>
    <recommendedName>
        <fullName evidence="3">DOCKER domain-containing protein</fullName>
    </recommendedName>
</protein>
<keyword evidence="5" id="KW-1185">Reference proteome</keyword>
<dbReference type="InterPro" id="IPR027357">
    <property type="entry name" value="DOCKER_dom"/>
</dbReference>
<dbReference type="InterPro" id="IPR043161">
    <property type="entry name" value="DOCK_C_lobe_A"/>
</dbReference>
<organism evidence="4 5">
    <name type="scientific">Teladorsagia circumcincta</name>
    <name type="common">Brown stomach worm</name>
    <name type="synonym">Ostertagia circumcincta</name>
    <dbReference type="NCBI Taxonomy" id="45464"/>
    <lineage>
        <taxon>Eukaryota</taxon>
        <taxon>Metazoa</taxon>
        <taxon>Ecdysozoa</taxon>
        <taxon>Nematoda</taxon>
        <taxon>Chromadorea</taxon>
        <taxon>Rhabditida</taxon>
        <taxon>Rhabditina</taxon>
        <taxon>Rhabditomorpha</taxon>
        <taxon>Strongyloidea</taxon>
        <taxon>Trichostrongylidae</taxon>
        <taxon>Teladorsagia</taxon>
    </lineage>
</organism>
<proteinExistence type="inferred from homology"/>
<dbReference type="PROSITE" id="PS51651">
    <property type="entry name" value="DOCKER"/>
    <property type="match status" value="1"/>
</dbReference>
<evidence type="ECO:0000313" key="4">
    <source>
        <dbReference type="EMBL" id="PIO52891.1"/>
    </source>
</evidence>
<dbReference type="PANTHER" id="PTHR23317">
    <property type="entry name" value="DEDICATOR OF CYTOKINESIS DOCK"/>
    <property type="match status" value="1"/>
</dbReference>
<evidence type="ECO:0000259" key="3">
    <source>
        <dbReference type="PROSITE" id="PS51651"/>
    </source>
</evidence>
<dbReference type="OrthoDB" id="5816999at2759"/>
<reference evidence="4 5" key="1">
    <citation type="submission" date="2015-09" db="EMBL/GenBank/DDBJ databases">
        <title>Draft genome of the parasitic nematode Teladorsagia circumcincta isolate WARC Sus (inbred).</title>
        <authorList>
            <person name="Mitreva M."/>
        </authorList>
    </citation>
    <scope>NUCLEOTIDE SEQUENCE [LARGE SCALE GENOMIC DNA]</scope>
    <source>
        <strain evidence="4 5">S</strain>
    </source>
</reference>
<dbReference type="GO" id="GO:0007264">
    <property type="term" value="P:small GTPase-mediated signal transduction"/>
    <property type="evidence" value="ECO:0007669"/>
    <property type="project" value="InterPro"/>
</dbReference>
<accession>A0A2G9T4L7</accession>
<gene>
    <name evidence="4" type="ORF">TELCIR_25795</name>
</gene>
<sequence length="106" mass="11825">MASRHADRELYCEAGQCMLHAAALAAEYIAMTSSDEYMPRGAVDFEKISDNIREERAVSGDVLSPDVEGICESRHFTAAGLVILVEKCAAFFEKAHMYEMMPDVFR</sequence>
<dbReference type="GO" id="GO:0005085">
    <property type="term" value="F:guanyl-nucleotide exchange factor activity"/>
    <property type="evidence" value="ECO:0007669"/>
    <property type="project" value="UniProtKB-KW"/>
</dbReference>